<accession>A0A2S9JWZ0</accession>
<comment type="caution">
    <text evidence="2">The sequence shown here is derived from an EMBL/GenBank/DDBJ whole genome shotgun (WGS) entry which is preliminary data.</text>
</comment>
<dbReference type="InterPro" id="IPR051604">
    <property type="entry name" value="Ergot_Alk_Oxidoreductase"/>
</dbReference>
<gene>
    <name evidence="2" type="ORF">C5750_01420</name>
</gene>
<reference evidence="2 3" key="1">
    <citation type="submission" date="2018-02" db="EMBL/GenBank/DDBJ databases">
        <title>The draft genome of Phyllobacterium myrsinacearum DSM5892.</title>
        <authorList>
            <person name="Li L."/>
            <person name="Liu L."/>
            <person name="Zhang X."/>
            <person name="Wang T."/>
        </authorList>
    </citation>
    <scope>NUCLEOTIDE SEQUENCE [LARGE SCALE GENOMIC DNA]</scope>
    <source>
        <strain evidence="2 3">DSM 5892</strain>
    </source>
</reference>
<dbReference type="EMBL" id="PVBT01000001">
    <property type="protein sequence ID" value="PRD57844.1"/>
    <property type="molecule type" value="Genomic_DNA"/>
</dbReference>
<dbReference type="SUPFAM" id="SSF51735">
    <property type="entry name" value="NAD(P)-binding Rossmann-fold domains"/>
    <property type="match status" value="1"/>
</dbReference>
<dbReference type="AlphaFoldDB" id="A0A2S9JWZ0"/>
<evidence type="ECO:0000313" key="2">
    <source>
        <dbReference type="EMBL" id="PRD57844.1"/>
    </source>
</evidence>
<proteinExistence type="predicted"/>
<dbReference type="RefSeq" id="WP_105732084.1">
    <property type="nucleotide sequence ID" value="NZ_PVBT01000001.1"/>
</dbReference>
<dbReference type="InterPro" id="IPR016040">
    <property type="entry name" value="NAD(P)-bd_dom"/>
</dbReference>
<sequence length="291" mass="31963">MLTDIERLTDAQFLRLFQAKRFLVTGATGNVGRHVVNELLENGYLVRALTRDARRANLPAGVEVVEGDLTRTETFERALAGVAGMHLITIGGDDYTPLDNGAEIVQLARWEGVQRICVLSDGRTGSVEAAVEASDLEWTILQPVDLMSNTLGWIKSIRSSNVVREPYGSMARTLIHEADVAAVAARILSHGGHARKTLKLTGCEVLTIPDKIKAISAATGKPIRYVEVSEEHTRQSMRELGIGEDVIDYVVAWNSNPPPEGRAVTGNVQQVIGRPPRRFSHWVKEHAPLFM</sequence>
<evidence type="ECO:0000313" key="3">
    <source>
        <dbReference type="Proteomes" id="UP000238563"/>
    </source>
</evidence>
<evidence type="ECO:0000259" key="1">
    <source>
        <dbReference type="Pfam" id="PF13460"/>
    </source>
</evidence>
<dbReference type="Proteomes" id="UP000238563">
    <property type="component" value="Unassembled WGS sequence"/>
</dbReference>
<dbReference type="PANTHER" id="PTHR43162">
    <property type="match status" value="1"/>
</dbReference>
<protein>
    <submittedName>
        <fullName evidence="2">Hydroxylase</fullName>
    </submittedName>
</protein>
<name>A0A2S9JWZ0_9HYPH</name>
<dbReference type="PANTHER" id="PTHR43162:SF1">
    <property type="entry name" value="PRESTALK A DIFFERENTIATION PROTEIN A"/>
    <property type="match status" value="1"/>
</dbReference>
<dbReference type="Pfam" id="PF13460">
    <property type="entry name" value="NAD_binding_10"/>
    <property type="match status" value="1"/>
</dbReference>
<dbReference type="InterPro" id="IPR036291">
    <property type="entry name" value="NAD(P)-bd_dom_sf"/>
</dbReference>
<feature type="domain" description="NAD(P)-binding" evidence="1">
    <location>
        <begin position="26"/>
        <end position="122"/>
    </location>
</feature>
<keyword evidence="3" id="KW-1185">Reference proteome</keyword>
<dbReference type="Gene3D" id="3.90.25.10">
    <property type="entry name" value="UDP-galactose 4-epimerase, domain 1"/>
    <property type="match status" value="1"/>
</dbReference>
<organism evidence="2 3">
    <name type="scientific">Phyllobacterium myrsinacearum</name>
    <dbReference type="NCBI Taxonomy" id="28101"/>
    <lineage>
        <taxon>Bacteria</taxon>
        <taxon>Pseudomonadati</taxon>
        <taxon>Pseudomonadota</taxon>
        <taxon>Alphaproteobacteria</taxon>
        <taxon>Hyphomicrobiales</taxon>
        <taxon>Phyllobacteriaceae</taxon>
        <taxon>Phyllobacterium</taxon>
    </lineage>
</organism>
<dbReference type="OrthoDB" id="109735at2"/>
<dbReference type="Gene3D" id="3.40.50.720">
    <property type="entry name" value="NAD(P)-binding Rossmann-like Domain"/>
    <property type="match status" value="1"/>
</dbReference>